<reference evidence="2" key="1">
    <citation type="submission" date="2022-11" db="UniProtKB">
        <authorList>
            <consortium name="WormBaseParasite"/>
        </authorList>
    </citation>
    <scope>IDENTIFICATION</scope>
</reference>
<accession>A0AC35FI31</accession>
<evidence type="ECO:0000313" key="2">
    <source>
        <dbReference type="WBParaSite" id="PS1159_v2.g1770.t1"/>
    </source>
</evidence>
<evidence type="ECO:0000313" key="1">
    <source>
        <dbReference type="Proteomes" id="UP000887580"/>
    </source>
</evidence>
<organism evidence="1 2">
    <name type="scientific">Panagrolaimus sp. PS1159</name>
    <dbReference type="NCBI Taxonomy" id="55785"/>
    <lineage>
        <taxon>Eukaryota</taxon>
        <taxon>Metazoa</taxon>
        <taxon>Ecdysozoa</taxon>
        <taxon>Nematoda</taxon>
        <taxon>Chromadorea</taxon>
        <taxon>Rhabditida</taxon>
        <taxon>Tylenchina</taxon>
        <taxon>Panagrolaimomorpha</taxon>
        <taxon>Panagrolaimoidea</taxon>
        <taxon>Panagrolaimidae</taxon>
        <taxon>Panagrolaimus</taxon>
    </lineage>
</organism>
<dbReference type="Proteomes" id="UP000887580">
    <property type="component" value="Unplaced"/>
</dbReference>
<sequence length="134" mass="14056">MSEDGDAELPPFQTASFSSNLPNTLDDGGGENADDGGEGTSASVSHITDVIDGVINTPMEISNVNDIQAGPSNYPGVQPQLQQPDQQQQPHPQQQQPPVLINGGAPSIINGVDTNQLVMVLSFLRSTGCKVTLF</sequence>
<proteinExistence type="predicted"/>
<protein>
    <submittedName>
        <fullName evidence="2">Uncharacterized protein</fullName>
    </submittedName>
</protein>
<name>A0AC35FI31_9BILA</name>
<dbReference type="WBParaSite" id="PS1159_v2.g1770.t1">
    <property type="protein sequence ID" value="PS1159_v2.g1770.t1"/>
    <property type="gene ID" value="PS1159_v2.g1770"/>
</dbReference>